<evidence type="ECO:0000313" key="5">
    <source>
        <dbReference type="Proteomes" id="UP000289257"/>
    </source>
</evidence>
<dbReference type="UniPathway" id="UPA00219"/>
<feature type="active site" evidence="2">
    <location>
        <position position="192"/>
    </location>
</feature>
<reference evidence="4" key="1">
    <citation type="submission" date="2019-01" db="EMBL/GenBank/DDBJ databases">
        <title>Genomic signatures and co-occurrence patterns of the ultra-small Saccharimodia (Patescibacteria phylum) suggest a symbiotic lifestyle.</title>
        <authorList>
            <person name="Lemos L."/>
            <person name="Medeiros J."/>
            <person name="Andreote F."/>
            <person name="Fernandes G."/>
            <person name="Varani A."/>
            <person name="Oliveira G."/>
            <person name="Pylro V."/>
        </authorList>
    </citation>
    <scope>NUCLEOTIDE SEQUENCE [LARGE SCALE GENOMIC DNA]</scope>
    <source>
        <strain evidence="4">AMD02</strain>
    </source>
</reference>
<dbReference type="PANTHER" id="PTHR21343:SF9">
    <property type="entry name" value="LIPID II ISOGLUTAMINYL SYNTHASE (GLUTAMINE-HYDROLYZING) SUBUNIT GATD"/>
    <property type="match status" value="1"/>
</dbReference>
<dbReference type="GO" id="GO:0009252">
    <property type="term" value="P:peptidoglycan biosynthetic process"/>
    <property type="evidence" value="ECO:0007669"/>
    <property type="project" value="UniProtKB-UniRule"/>
</dbReference>
<keyword evidence="5" id="KW-1185">Reference proteome</keyword>
<dbReference type="GO" id="GO:0004359">
    <property type="term" value="F:glutaminase activity"/>
    <property type="evidence" value="ECO:0007669"/>
    <property type="project" value="UniProtKB-UniRule"/>
</dbReference>
<dbReference type="CDD" id="cd01750">
    <property type="entry name" value="GATase1_CobQ"/>
    <property type="match status" value="1"/>
</dbReference>
<evidence type="ECO:0000256" key="1">
    <source>
        <dbReference type="ARBA" id="ARBA00022962"/>
    </source>
</evidence>
<comment type="subunit">
    <text evidence="2">Forms a heterodimer with MurT.</text>
</comment>
<comment type="catalytic activity">
    <reaction evidence="2">
        <text>L-glutamine + H2O = L-glutamate + NH4(+)</text>
        <dbReference type="Rhea" id="RHEA:15889"/>
        <dbReference type="ChEBI" id="CHEBI:15377"/>
        <dbReference type="ChEBI" id="CHEBI:28938"/>
        <dbReference type="ChEBI" id="CHEBI:29985"/>
        <dbReference type="ChEBI" id="CHEBI:58359"/>
        <dbReference type="EC" id="3.5.1.2"/>
    </reaction>
</comment>
<keyword evidence="2" id="KW-0573">Peptidoglycan synthesis</keyword>
<dbReference type="GO" id="GO:0071555">
    <property type="term" value="P:cell wall organization"/>
    <property type="evidence" value="ECO:0007669"/>
    <property type="project" value="UniProtKB-KW"/>
</dbReference>
<dbReference type="AlphaFoldDB" id="A0A4Q0AGF2"/>
<proteinExistence type="inferred from homology"/>
<dbReference type="PROSITE" id="PS51274">
    <property type="entry name" value="GATASE_COBBQ"/>
    <property type="match status" value="1"/>
</dbReference>
<dbReference type="Proteomes" id="UP000289257">
    <property type="component" value="Unassembled WGS sequence"/>
</dbReference>
<organism evidence="4 5">
    <name type="scientific">Candidatus Microsaccharimonas sossegonensis</name>
    <dbReference type="NCBI Taxonomy" id="2506948"/>
    <lineage>
        <taxon>Bacteria</taxon>
        <taxon>Candidatus Saccharimonadota</taxon>
        <taxon>Candidatus Saccharimonadia</taxon>
        <taxon>Candidatus Saccharimonadales</taxon>
        <taxon>Candidatus Saccharimonadaceae</taxon>
        <taxon>Candidatus Microsaccharimonas</taxon>
    </lineage>
</organism>
<keyword evidence="2" id="KW-0961">Cell wall biogenesis/degradation</keyword>
<dbReference type="GO" id="GO:0016740">
    <property type="term" value="F:transferase activity"/>
    <property type="evidence" value="ECO:0007669"/>
    <property type="project" value="UniProtKB-KW"/>
</dbReference>
<feature type="domain" description="CobB/CobQ-like glutamine amidotransferase" evidence="3">
    <location>
        <begin position="9"/>
        <end position="199"/>
    </location>
</feature>
<dbReference type="HAMAP" id="MF_02213">
    <property type="entry name" value="Lipid_II_synth_GatD"/>
    <property type="match status" value="1"/>
</dbReference>
<keyword evidence="2" id="KW-0436">Ligase</keyword>
<dbReference type="Pfam" id="PF07685">
    <property type="entry name" value="GATase_3"/>
    <property type="match status" value="1"/>
</dbReference>
<evidence type="ECO:0000259" key="3">
    <source>
        <dbReference type="Pfam" id="PF07685"/>
    </source>
</evidence>
<accession>A0A4Q0AGF2</accession>
<comment type="catalytic activity">
    <reaction evidence="2">
        <text>beta-D-GlcNAc-(1-&gt;4)-Mur2Ac(oyl-L-Ala-gamma-D-Glu-L-Lys-D-Ala-D-Ala)-di-trans,octa-cis-undecaprenyl diphosphate + L-glutamine + ATP + H2O = beta-D-GlcNAc-(1-&gt;4)-Mur2Ac(oyl-L-Ala-D-isoglutaminyl-L-Lys-D-Ala-D-Ala)-di-trans,octa-cis-undecaprenyl diphosphate + L-glutamate + ADP + phosphate + H(+)</text>
        <dbReference type="Rhea" id="RHEA:57928"/>
        <dbReference type="ChEBI" id="CHEBI:15377"/>
        <dbReference type="ChEBI" id="CHEBI:15378"/>
        <dbReference type="ChEBI" id="CHEBI:29985"/>
        <dbReference type="ChEBI" id="CHEBI:30616"/>
        <dbReference type="ChEBI" id="CHEBI:43474"/>
        <dbReference type="ChEBI" id="CHEBI:58359"/>
        <dbReference type="ChEBI" id="CHEBI:60033"/>
        <dbReference type="ChEBI" id="CHEBI:62233"/>
        <dbReference type="ChEBI" id="CHEBI:456216"/>
        <dbReference type="EC" id="6.3.5.13"/>
    </reaction>
</comment>
<keyword evidence="1 2" id="KW-0315">Glutamine amidotransferase</keyword>
<protein>
    <recommendedName>
        <fullName evidence="2">Lipid II isoglutaminyl synthase (glutamine-hydrolyzing) subunit GatD</fullName>
        <ecNumber evidence="2">6.3.5.13</ecNumber>
    </recommendedName>
    <alternativeName>
        <fullName evidence="2">Lipid II isoglutaminyl synthase glutaminase subunit</fullName>
        <ecNumber evidence="2">3.5.1.2</ecNumber>
    </alternativeName>
</protein>
<evidence type="ECO:0000313" key="4">
    <source>
        <dbReference type="EMBL" id="RWZ78235.1"/>
    </source>
</evidence>
<dbReference type="GO" id="GO:0008360">
    <property type="term" value="P:regulation of cell shape"/>
    <property type="evidence" value="ECO:0007669"/>
    <property type="project" value="UniProtKB-KW"/>
</dbReference>
<dbReference type="EC" id="3.5.1.2" evidence="2"/>
<dbReference type="InterPro" id="IPR029062">
    <property type="entry name" value="Class_I_gatase-like"/>
</dbReference>
<dbReference type="InterPro" id="IPR011698">
    <property type="entry name" value="GATase_3"/>
</dbReference>
<comment type="function">
    <text evidence="2">The lipid II isoglutaminyl synthase complex catalyzes the formation of alpha-D-isoglutamine in the cell wall lipid II stem peptide. The GatD subunit catalyzes the hydrolysis of glutamine to glutamate and ammonia. The resulting ammonia molecule is channeled to the active site of MurT.</text>
</comment>
<dbReference type="PANTHER" id="PTHR21343">
    <property type="entry name" value="DETHIOBIOTIN SYNTHETASE"/>
    <property type="match status" value="1"/>
</dbReference>
<dbReference type="EMBL" id="SCKX01000001">
    <property type="protein sequence ID" value="RWZ78235.1"/>
    <property type="molecule type" value="Genomic_DNA"/>
</dbReference>
<dbReference type="EC" id="6.3.5.13" evidence="2"/>
<feature type="binding site" evidence="2">
    <location>
        <position position="129"/>
    </location>
    <ligand>
        <name>substrate</name>
    </ligand>
</feature>
<keyword evidence="2" id="KW-0133">Cell shape</keyword>
<sequence>MTKPTITVLQLYPKDMNIYGDYGNLLVIQRRLEWYGYEPTIIHYNVGDVFPSDVDIIIGGGGQDSGQEVIHADLLKIGPKLKILAEKNVPMLLVCGLYQLFGNFFKTLNGKTLRGIGILDVETIGTHERLIGNIVTNHPDFGDIIGYENHSGQTFLGQHAEPFATVIKGAGNNSKDSHEGARFKNVIGTYLHGSILPKNPKLADFLIHTAVTKKYGDFSTDIIDDHFADMARAIASERPR</sequence>
<dbReference type="GO" id="GO:0140282">
    <property type="term" value="F:carbon-nitrogen ligase activity on lipid II"/>
    <property type="evidence" value="ECO:0007669"/>
    <property type="project" value="UniProtKB-UniRule"/>
</dbReference>
<gene>
    <name evidence="2" type="primary">gatD</name>
    <name evidence="4" type="ORF">EOT05_00505</name>
</gene>
<dbReference type="InterPro" id="IPR033949">
    <property type="entry name" value="CobQ_GATase1"/>
</dbReference>
<name>A0A4Q0AGF2_9BACT</name>
<comment type="pathway">
    <text evidence="2">Cell wall biogenesis; peptidoglycan biosynthesis.</text>
</comment>
<dbReference type="GO" id="GO:0009236">
    <property type="term" value="P:cobalamin biosynthetic process"/>
    <property type="evidence" value="ECO:0007669"/>
    <property type="project" value="InterPro"/>
</dbReference>
<feature type="active site" description="Nucleophile" evidence="2">
    <location>
        <position position="95"/>
    </location>
</feature>
<comment type="caution">
    <text evidence="4">The sequence shown here is derived from an EMBL/GenBank/DDBJ whole genome shotgun (WGS) entry which is preliminary data.</text>
</comment>
<keyword evidence="2" id="KW-0378">Hydrolase</keyword>
<dbReference type="SUPFAM" id="SSF52317">
    <property type="entry name" value="Class I glutamine amidotransferase-like"/>
    <property type="match status" value="1"/>
</dbReference>
<comment type="similarity">
    <text evidence="2">Belongs to the CobB/CobQ family. GatD subfamily.</text>
</comment>
<evidence type="ECO:0000256" key="2">
    <source>
        <dbReference type="HAMAP-Rule" id="MF_02213"/>
    </source>
</evidence>
<dbReference type="InterPro" id="IPR043702">
    <property type="entry name" value="Lipid_II_synth_GatD"/>
</dbReference>